<name>A0AAV6SP16_SOLSE</name>
<dbReference type="InterPro" id="IPR031259">
    <property type="entry name" value="ILBP"/>
</dbReference>
<organism evidence="2 3">
    <name type="scientific">Solea senegalensis</name>
    <name type="common">Senegalese sole</name>
    <dbReference type="NCBI Taxonomy" id="28829"/>
    <lineage>
        <taxon>Eukaryota</taxon>
        <taxon>Metazoa</taxon>
        <taxon>Chordata</taxon>
        <taxon>Craniata</taxon>
        <taxon>Vertebrata</taxon>
        <taxon>Euteleostomi</taxon>
        <taxon>Actinopterygii</taxon>
        <taxon>Neopterygii</taxon>
        <taxon>Teleostei</taxon>
        <taxon>Neoteleostei</taxon>
        <taxon>Acanthomorphata</taxon>
        <taxon>Carangaria</taxon>
        <taxon>Pleuronectiformes</taxon>
        <taxon>Pleuronectoidei</taxon>
        <taxon>Soleidae</taxon>
        <taxon>Solea</taxon>
    </lineage>
</organism>
<comment type="caution">
    <text evidence="2">The sequence shown here is derived from an EMBL/GenBank/DDBJ whole genome shotgun (WGS) entry which is preliminary data.</text>
</comment>
<keyword evidence="3" id="KW-1185">Reference proteome</keyword>
<reference evidence="2 3" key="1">
    <citation type="journal article" date="2021" name="Sci. Rep.">
        <title>Chromosome anchoring in Senegalese sole (Solea senegalensis) reveals sex-associated markers and genome rearrangements in flatfish.</title>
        <authorList>
            <person name="Guerrero-Cozar I."/>
            <person name="Gomez-Garrido J."/>
            <person name="Berbel C."/>
            <person name="Martinez-Blanch J.F."/>
            <person name="Alioto T."/>
            <person name="Claros M.G."/>
            <person name="Gagnaire P.A."/>
            <person name="Manchado M."/>
        </authorList>
    </citation>
    <scope>NUCLEOTIDE SEQUENCE [LARGE SCALE GENOMIC DNA]</scope>
    <source>
        <strain evidence="2">Sse05_10M</strain>
    </source>
</reference>
<protein>
    <submittedName>
        <fullName evidence="2">Gastrotropin</fullName>
    </submittedName>
</protein>
<dbReference type="EMBL" id="JAGKHQ010000004">
    <property type="protein sequence ID" value="KAG7518720.1"/>
    <property type="molecule type" value="Genomic_DNA"/>
</dbReference>
<proteinExistence type="predicted"/>
<evidence type="ECO:0000259" key="1">
    <source>
        <dbReference type="PROSITE" id="PS00214"/>
    </source>
</evidence>
<gene>
    <name evidence="2" type="ORF">JOB18_042136</name>
</gene>
<dbReference type="PROSITE" id="PS00214">
    <property type="entry name" value="FABP"/>
    <property type="match status" value="1"/>
</dbReference>
<accession>A0AAV6SP16</accession>
<dbReference type="AlphaFoldDB" id="A0AAV6SP16"/>
<dbReference type="PANTHER" id="PTHR11955">
    <property type="entry name" value="FATTY ACID BINDING PROTEIN"/>
    <property type="match status" value="1"/>
</dbReference>
<dbReference type="Proteomes" id="UP000693946">
    <property type="component" value="Linkage Group LG12"/>
</dbReference>
<sequence length="150" mass="17087">MWRTEHIKVVVVEFPASAFDGRTSFIMAFTGKYVLETQENYEEFLKAVGIKALEDLNNPNVVTDIYQNDTFRLTKLLEDKTWNNQFLIGREAELKTLDGEKFKTTVTLDGGKLKIHFPNYLYTAEVVGDKLIEVKTVGAVSSTLISKKMK</sequence>
<dbReference type="InterPro" id="IPR000463">
    <property type="entry name" value="Fatty_acid-bd"/>
</dbReference>
<dbReference type="GO" id="GO:0008289">
    <property type="term" value="F:lipid binding"/>
    <property type="evidence" value="ECO:0007669"/>
    <property type="project" value="InterPro"/>
</dbReference>
<evidence type="ECO:0000313" key="3">
    <source>
        <dbReference type="Proteomes" id="UP000693946"/>
    </source>
</evidence>
<feature type="domain" description="Cytosolic fatty-acid binding proteins" evidence="1">
    <location>
        <begin position="31"/>
        <end position="48"/>
    </location>
</feature>
<evidence type="ECO:0000313" key="2">
    <source>
        <dbReference type="EMBL" id="KAG7518720.1"/>
    </source>
</evidence>
<dbReference type="Pfam" id="PF14651">
    <property type="entry name" value="Lipocalin_7"/>
    <property type="match status" value="1"/>
</dbReference>